<dbReference type="InterPro" id="IPR052192">
    <property type="entry name" value="Insect_Ionotropic_Sensory_Rcpt"/>
</dbReference>
<keyword evidence="4 8" id="KW-1133">Transmembrane helix</keyword>
<organism evidence="9 10">
    <name type="scientific">Folsomia candida</name>
    <name type="common">Springtail</name>
    <dbReference type="NCBI Taxonomy" id="158441"/>
    <lineage>
        <taxon>Eukaryota</taxon>
        <taxon>Metazoa</taxon>
        <taxon>Ecdysozoa</taxon>
        <taxon>Arthropoda</taxon>
        <taxon>Hexapoda</taxon>
        <taxon>Collembola</taxon>
        <taxon>Entomobryomorpha</taxon>
        <taxon>Isotomoidea</taxon>
        <taxon>Isotomidae</taxon>
        <taxon>Proisotominae</taxon>
        <taxon>Folsomia</taxon>
    </lineage>
</organism>
<evidence type="ECO:0000313" key="10">
    <source>
        <dbReference type="Proteomes" id="UP000198287"/>
    </source>
</evidence>
<feature type="transmembrane region" description="Helical" evidence="8">
    <location>
        <begin position="371"/>
        <end position="391"/>
    </location>
</feature>
<evidence type="ECO:0000256" key="6">
    <source>
        <dbReference type="ARBA" id="ARBA00023170"/>
    </source>
</evidence>
<comment type="subcellular location">
    <subcellularLocation>
        <location evidence="1">Cell membrane</location>
        <topology evidence="1">Multi-pass membrane protein</topology>
    </subcellularLocation>
</comment>
<protein>
    <submittedName>
        <fullName evidence="9">Uncharacterized protein</fullName>
    </submittedName>
</protein>
<evidence type="ECO:0000256" key="8">
    <source>
        <dbReference type="SAM" id="Phobius"/>
    </source>
</evidence>
<keyword evidence="6" id="KW-0675">Receptor</keyword>
<keyword evidence="3 8" id="KW-0812">Transmembrane</keyword>
<gene>
    <name evidence="9" type="ORF">Fcan01_27644</name>
</gene>
<proteinExistence type="predicted"/>
<dbReference type="AlphaFoldDB" id="A0A226CXC1"/>
<evidence type="ECO:0000256" key="5">
    <source>
        <dbReference type="ARBA" id="ARBA00023136"/>
    </source>
</evidence>
<evidence type="ECO:0000256" key="1">
    <source>
        <dbReference type="ARBA" id="ARBA00004651"/>
    </source>
</evidence>
<reference evidence="9 10" key="1">
    <citation type="submission" date="2015-12" db="EMBL/GenBank/DDBJ databases">
        <title>The genome of Folsomia candida.</title>
        <authorList>
            <person name="Faddeeva A."/>
            <person name="Derks M.F."/>
            <person name="Anvar Y."/>
            <person name="Smit S."/>
            <person name="Van Straalen N."/>
            <person name="Roelofs D."/>
        </authorList>
    </citation>
    <scope>NUCLEOTIDE SEQUENCE [LARGE SCALE GENOMIC DNA]</scope>
    <source>
        <strain evidence="9 10">VU population</strain>
        <tissue evidence="9">Whole body</tissue>
    </source>
</reference>
<keyword evidence="7" id="KW-0325">Glycoprotein</keyword>
<keyword evidence="2" id="KW-1003">Cell membrane</keyword>
<feature type="transmembrane region" description="Helical" evidence="8">
    <location>
        <begin position="428"/>
        <end position="447"/>
    </location>
</feature>
<dbReference type="GO" id="GO:0005886">
    <property type="term" value="C:plasma membrane"/>
    <property type="evidence" value="ECO:0007669"/>
    <property type="project" value="UniProtKB-SubCell"/>
</dbReference>
<dbReference type="PANTHER" id="PTHR42643:SF30">
    <property type="entry name" value="IONOTROPIC RECEPTOR 40A-RELATED"/>
    <property type="match status" value="1"/>
</dbReference>
<dbReference type="EMBL" id="LNIX01000055">
    <property type="protein sequence ID" value="OXA37593.1"/>
    <property type="molecule type" value="Genomic_DNA"/>
</dbReference>
<keyword evidence="5 8" id="KW-0472">Membrane</keyword>
<evidence type="ECO:0000256" key="2">
    <source>
        <dbReference type="ARBA" id="ARBA00022475"/>
    </source>
</evidence>
<accession>A0A226CXC1</accession>
<sequence>MGAYYPTLLNFLRLCVFSVLVIFVASANLNLASLEWSTKIFAECNLHVMFLARQDDSPLFTIPVHLFISNHQLNTVNRFLKSENCRANIIFPVERFTPDFLQNVHHGFGGVNSETPKGILQSAYNIGGSHPWYVGGYENTFFVLVGHFETKGSAWFMAELTRNEYPNHWFAFDTSLSRGPIVKYTCLRCLPSLWSNSNFRFDLWKWNGVHVTNTFDLFNLVRESEKSIVTLFWLDYYHIPIWKRHYDKRLSYGPRHVLEDMSPGKAPLVPSDIFAPIILGWNLTFLEYLEMHSFYRQTQLGGWQDIQISGAAYIVQQDDVGGELGPEEMGDRNFHLVFSGGPEFRFLTCSSISRSRISFFFYFDPFKCDTWGVIGAFLVVLPTVVLALSWLTGQKSIKCRLAFLYSAFFLSIIEMQLSQPKSLKRNTIFALFFLVWCACSVIISNAYKGILTNYVVAPLEDYTPRTWSSLVNLTNFTLWMGDGGIPPSDKVSSQYGVLFTPNTRFSKELFVKMRKTAEEWVGTQGIMRKQAMDKVFETTLEGRLYTMTQLKVNYDYKSIEEEISSCQNSALVETSRVFRKYMLRAFPERSSKLNKFYRTSLQEDSLQGSVAWFGTSRFGNPLVLRRIYTLIESGLYDMWKSIFEFGLISRNLRFTSENEFRPQSIVSNVATIFILFVGGVCIGGIIFLGEVSIFLGKMTAALFRNEGIHERIELSKCTEDQEDKRPLIIERVQEGQSFQ</sequence>
<dbReference type="PANTHER" id="PTHR42643">
    <property type="entry name" value="IONOTROPIC RECEPTOR 20A-RELATED"/>
    <property type="match status" value="1"/>
</dbReference>
<comment type="caution">
    <text evidence="9">The sequence shown here is derived from an EMBL/GenBank/DDBJ whole genome shotgun (WGS) entry which is preliminary data.</text>
</comment>
<feature type="transmembrane region" description="Helical" evidence="8">
    <location>
        <begin position="672"/>
        <end position="695"/>
    </location>
</feature>
<keyword evidence="10" id="KW-1185">Reference proteome</keyword>
<evidence type="ECO:0000256" key="4">
    <source>
        <dbReference type="ARBA" id="ARBA00022989"/>
    </source>
</evidence>
<dbReference type="Proteomes" id="UP000198287">
    <property type="component" value="Unassembled WGS sequence"/>
</dbReference>
<evidence type="ECO:0000256" key="7">
    <source>
        <dbReference type="ARBA" id="ARBA00023180"/>
    </source>
</evidence>
<evidence type="ECO:0000313" key="9">
    <source>
        <dbReference type="EMBL" id="OXA37593.1"/>
    </source>
</evidence>
<evidence type="ECO:0000256" key="3">
    <source>
        <dbReference type="ARBA" id="ARBA00022692"/>
    </source>
</evidence>
<name>A0A226CXC1_FOLCA</name>